<evidence type="ECO:0000313" key="10">
    <source>
        <dbReference type="EMBL" id="BCK79306.1"/>
    </source>
</evidence>
<dbReference type="GO" id="GO:0005737">
    <property type="term" value="C:cytoplasm"/>
    <property type="evidence" value="ECO:0007669"/>
    <property type="project" value="TreeGrafter"/>
</dbReference>
<dbReference type="Proteomes" id="UP000681343">
    <property type="component" value="Plasmid pMM35_01"/>
</dbReference>
<evidence type="ECO:0000313" key="11">
    <source>
        <dbReference type="Proteomes" id="UP000681343"/>
    </source>
</evidence>
<dbReference type="SUPFAM" id="SSF89550">
    <property type="entry name" value="PHP domain-like"/>
    <property type="match status" value="1"/>
</dbReference>
<comment type="similarity">
    <text evidence="2 8">Belongs to the PHP hydrolase family. HisK subfamily.</text>
</comment>
<evidence type="ECO:0000256" key="2">
    <source>
        <dbReference type="ARBA" id="ARBA00009152"/>
    </source>
</evidence>
<protein>
    <recommendedName>
        <fullName evidence="3 8">Histidinol-phosphatase</fullName>
        <shortName evidence="8">HolPase</shortName>
        <ecNumber evidence="3 8">3.1.3.15</ecNumber>
    </recommendedName>
</protein>
<feature type="domain" description="Polymerase/histidinol phosphatase N-terminal" evidence="9">
    <location>
        <begin position="4"/>
        <end position="87"/>
    </location>
</feature>
<dbReference type="GO" id="GO:0000105">
    <property type="term" value="P:L-histidine biosynthetic process"/>
    <property type="evidence" value="ECO:0007669"/>
    <property type="project" value="UniProtKB-UniRule"/>
</dbReference>
<evidence type="ECO:0000256" key="7">
    <source>
        <dbReference type="ARBA" id="ARBA00049158"/>
    </source>
</evidence>
<keyword evidence="10" id="KW-0614">Plasmid</keyword>
<reference evidence="10" key="1">
    <citation type="submission" date="2020-09" db="EMBL/GenBank/DDBJ databases">
        <title>New species isolated from human feces.</title>
        <authorList>
            <person name="Kitahara M."/>
            <person name="Shigeno Y."/>
            <person name="Shime M."/>
            <person name="Matsumoto Y."/>
            <person name="Nakamura S."/>
            <person name="Motooka D."/>
            <person name="Fukuoka S."/>
            <person name="Nishikawa H."/>
            <person name="Benno Y."/>
        </authorList>
    </citation>
    <scope>NUCLEOTIDE SEQUENCE</scope>
    <source>
        <strain evidence="10">MM35</strain>
        <plasmid evidence="10">pMM35_01</plasmid>
    </source>
</reference>
<dbReference type="InterPro" id="IPR010140">
    <property type="entry name" value="Histidinol_P_phosphatase_HisJ"/>
</dbReference>
<dbReference type="Gene3D" id="3.20.20.140">
    <property type="entry name" value="Metal-dependent hydrolases"/>
    <property type="match status" value="1"/>
</dbReference>
<keyword evidence="6 8" id="KW-0368">Histidine biosynthesis</keyword>
<proteinExistence type="inferred from homology"/>
<keyword evidence="11" id="KW-1185">Reference proteome</keyword>
<dbReference type="InterPro" id="IPR016195">
    <property type="entry name" value="Pol/histidinol_Pase-like"/>
</dbReference>
<dbReference type="GO" id="GO:0004401">
    <property type="term" value="F:histidinol-phosphatase activity"/>
    <property type="evidence" value="ECO:0007669"/>
    <property type="project" value="UniProtKB-UniRule"/>
</dbReference>
<dbReference type="SMART" id="SM00481">
    <property type="entry name" value="POLIIIAc"/>
    <property type="match status" value="1"/>
</dbReference>
<keyword evidence="5 8" id="KW-0378">Hydrolase</keyword>
<evidence type="ECO:0000256" key="4">
    <source>
        <dbReference type="ARBA" id="ARBA00022605"/>
    </source>
</evidence>
<organism evidence="10 11">
    <name type="scientific">Vescimonas fastidiosa</name>
    <dbReference type="NCBI Taxonomy" id="2714353"/>
    <lineage>
        <taxon>Bacteria</taxon>
        <taxon>Bacillati</taxon>
        <taxon>Bacillota</taxon>
        <taxon>Clostridia</taxon>
        <taxon>Eubacteriales</taxon>
        <taxon>Oscillospiraceae</taxon>
        <taxon>Vescimonas</taxon>
    </lineage>
</organism>
<keyword evidence="4 8" id="KW-0028">Amino-acid biosynthesis</keyword>
<dbReference type="InterPro" id="IPR003141">
    <property type="entry name" value="Pol/His_phosphatase_N"/>
</dbReference>
<dbReference type="EMBL" id="AP023416">
    <property type="protein sequence ID" value="BCK79306.1"/>
    <property type="molecule type" value="Genomic_DNA"/>
</dbReference>
<name>A0A810Q060_9FIRM</name>
<dbReference type="NCBIfam" id="TIGR01856">
    <property type="entry name" value="hisJ_fam"/>
    <property type="match status" value="1"/>
</dbReference>
<dbReference type="KEGG" id="vfa:MM35RIKEN_14980"/>
<evidence type="ECO:0000256" key="5">
    <source>
        <dbReference type="ARBA" id="ARBA00022801"/>
    </source>
</evidence>
<evidence type="ECO:0000256" key="1">
    <source>
        <dbReference type="ARBA" id="ARBA00004970"/>
    </source>
</evidence>
<gene>
    <name evidence="10" type="ORF">MM35RIKEN_14980</name>
</gene>
<dbReference type="InterPro" id="IPR004013">
    <property type="entry name" value="PHP_dom"/>
</dbReference>
<dbReference type="UniPathway" id="UPA00031">
    <property type="reaction ID" value="UER00013"/>
</dbReference>
<dbReference type="RefSeq" id="WP_212820774.1">
    <property type="nucleotide sequence ID" value="NZ_AP023416.1"/>
</dbReference>
<accession>A0A810Q060</accession>
<dbReference type="Pfam" id="PF02811">
    <property type="entry name" value="PHP"/>
    <property type="match status" value="1"/>
</dbReference>
<geneLocation type="plasmid" evidence="10 11">
    <name>pMM35_01</name>
</geneLocation>
<dbReference type="EC" id="3.1.3.15" evidence="3 8"/>
<sequence>MYAADYHVHSTCSPDGKMTMSQAAEAALRAGLDEICITDHVDTIYWGSNEPRDSFDWDASMTQYLEAVDKFGDKLSIKLGAELGEANLAFDRAKILLNSAKKLDFSIGSVHTCSEKFHCLDLYFLEAGKSPDYYAAVIEDYLDSVLAIARWGRFSVLGHLTLPLRYLKEHLNMDLTFDPWRDRVQEIFSTVIPKGVGIECNTNRGNRPLPDADLLRLYREMGGEIITLGSDAHETKDVGCVIRERQQLLRDCGFRYFTTFTGGKPEFKKL</sequence>
<dbReference type="AlphaFoldDB" id="A0A810Q060"/>
<dbReference type="PANTHER" id="PTHR21039">
    <property type="entry name" value="HISTIDINOL PHOSPHATASE-RELATED"/>
    <property type="match status" value="1"/>
</dbReference>
<comment type="catalytic activity">
    <reaction evidence="7 8">
        <text>L-histidinol phosphate + H2O = L-histidinol + phosphate</text>
        <dbReference type="Rhea" id="RHEA:14465"/>
        <dbReference type="ChEBI" id="CHEBI:15377"/>
        <dbReference type="ChEBI" id="CHEBI:43474"/>
        <dbReference type="ChEBI" id="CHEBI:57699"/>
        <dbReference type="ChEBI" id="CHEBI:57980"/>
        <dbReference type="EC" id="3.1.3.15"/>
    </reaction>
</comment>
<comment type="pathway">
    <text evidence="1 8">Amino-acid biosynthesis; L-histidine biosynthesis; L-histidine from 5-phospho-alpha-D-ribose 1-diphosphate: step 8/9.</text>
</comment>
<evidence type="ECO:0000256" key="6">
    <source>
        <dbReference type="ARBA" id="ARBA00023102"/>
    </source>
</evidence>
<evidence type="ECO:0000256" key="8">
    <source>
        <dbReference type="RuleBase" id="RU366003"/>
    </source>
</evidence>
<evidence type="ECO:0000259" key="9">
    <source>
        <dbReference type="SMART" id="SM00481"/>
    </source>
</evidence>
<dbReference type="PANTHER" id="PTHR21039:SF0">
    <property type="entry name" value="HISTIDINOL-PHOSPHATASE"/>
    <property type="match status" value="1"/>
</dbReference>
<evidence type="ECO:0000256" key="3">
    <source>
        <dbReference type="ARBA" id="ARBA00013085"/>
    </source>
</evidence>